<evidence type="ECO:0000313" key="1">
    <source>
        <dbReference type="EMBL" id="KAJ3451456.1"/>
    </source>
</evidence>
<dbReference type="EMBL" id="JANTQA010000008">
    <property type="protein sequence ID" value="KAJ3451456.1"/>
    <property type="molecule type" value="Genomic_DNA"/>
</dbReference>
<dbReference type="AlphaFoldDB" id="A0AAV8AAZ7"/>
<proteinExistence type="predicted"/>
<gene>
    <name evidence="1" type="ORF">M0812_03201</name>
</gene>
<name>A0AAV8AAZ7_9EUKA</name>
<comment type="caution">
    <text evidence="1">The sequence shown here is derived from an EMBL/GenBank/DDBJ whole genome shotgun (WGS) entry which is preliminary data.</text>
</comment>
<dbReference type="Proteomes" id="UP001146793">
    <property type="component" value="Unassembled WGS sequence"/>
</dbReference>
<sequence length="124" mass="15042">MKILQHYHPEEKLLCTPRVIRKRMLKEIGYDNIYNYYNNNTQNKKQTNERISTIKLRWDLKSKKSNKIIEKVLEVPYITITTWLDLIIQSKLKEYLLKIGFQKTNSDVNCDNFKPMEFYHTKKV</sequence>
<protein>
    <submittedName>
        <fullName evidence="1">Uncharacterized protein</fullName>
    </submittedName>
</protein>
<reference evidence="1" key="1">
    <citation type="submission" date="2022-08" db="EMBL/GenBank/DDBJ databases">
        <title>Novel sulphate-reducing endosymbionts in the free-living metamonad Anaeramoeba.</title>
        <authorList>
            <person name="Jerlstrom-Hultqvist J."/>
            <person name="Cepicka I."/>
            <person name="Gallot-Lavallee L."/>
            <person name="Salas-Leiva D."/>
            <person name="Curtis B.A."/>
            <person name="Zahonova K."/>
            <person name="Pipaliya S."/>
            <person name="Dacks J."/>
            <person name="Roger A.J."/>
        </authorList>
    </citation>
    <scope>NUCLEOTIDE SEQUENCE</scope>
    <source>
        <strain evidence="1">Busselton2</strain>
    </source>
</reference>
<organism evidence="1 2">
    <name type="scientific">Anaeramoeba flamelloides</name>
    <dbReference type="NCBI Taxonomy" id="1746091"/>
    <lineage>
        <taxon>Eukaryota</taxon>
        <taxon>Metamonada</taxon>
        <taxon>Anaeramoebidae</taxon>
        <taxon>Anaeramoeba</taxon>
    </lineage>
</organism>
<evidence type="ECO:0000313" key="2">
    <source>
        <dbReference type="Proteomes" id="UP001146793"/>
    </source>
</evidence>
<accession>A0AAV8AAZ7</accession>